<keyword evidence="3" id="KW-1185">Reference proteome</keyword>
<dbReference type="OrthoDB" id="156475at2157"/>
<dbReference type="EMBL" id="FNIA01000005">
    <property type="protein sequence ID" value="SDM66451.1"/>
    <property type="molecule type" value="Genomic_DNA"/>
</dbReference>
<dbReference type="Proteomes" id="UP000199370">
    <property type="component" value="Unassembled WGS sequence"/>
</dbReference>
<dbReference type="RefSeq" id="WP_089732159.1">
    <property type="nucleotide sequence ID" value="NZ_FNIA01000005.1"/>
</dbReference>
<keyword evidence="1" id="KW-1133">Transmembrane helix</keyword>
<organism evidence="2 3">
    <name type="scientific">Haloarchaeobius iranensis</name>
    <dbReference type="NCBI Taxonomy" id="996166"/>
    <lineage>
        <taxon>Archaea</taxon>
        <taxon>Methanobacteriati</taxon>
        <taxon>Methanobacteriota</taxon>
        <taxon>Stenosarchaea group</taxon>
        <taxon>Halobacteria</taxon>
        <taxon>Halobacteriales</taxon>
        <taxon>Halorubellaceae</taxon>
        <taxon>Haloarchaeobius</taxon>
    </lineage>
</organism>
<gene>
    <name evidence="2" type="ORF">SAMN05192554_105159</name>
</gene>
<dbReference type="AlphaFoldDB" id="A0A1G9V2E6"/>
<reference evidence="2 3" key="1">
    <citation type="submission" date="2016-10" db="EMBL/GenBank/DDBJ databases">
        <authorList>
            <person name="de Groot N.N."/>
        </authorList>
    </citation>
    <scope>NUCLEOTIDE SEQUENCE [LARGE SCALE GENOMIC DNA]</scope>
    <source>
        <strain evidence="3">EB21,IBRC-M 10013,KCTC 4048</strain>
    </source>
</reference>
<feature type="transmembrane region" description="Helical" evidence="1">
    <location>
        <begin position="212"/>
        <end position="236"/>
    </location>
</feature>
<feature type="transmembrane region" description="Helical" evidence="1">
    <location>
        <begin position="115"/>
        <end position="136"/>
    </location>
</feature>
<evidence type="ECO:0000256" key="1">
    <source>
        <dbReference type="SAM" id="Phobius"/>
    </source>
</evidence>
<name>A0A1G9V2E6_9EURY</name>
<feature type="transmembrane region" description="Helical" evidence="1">
    <location>
        <begin position="83"/>
        <end position="109"/>
    </location>
</feature>
<feature type="transmembrane region" description="Helical" evidence="1">
    <location>
        <begin position="148"/>
        <end position="170"/>
    </location>
</feature>
<protein>
    <submittedName>
        <fullName evidence="2">Uncharacterized protein</fullName>
    </submittedName>
</protein>
<sequence length="240" mass="25374">MAGFVEGVGVDLKRLHETWMELFFPRQRGADQSVLGKWKPETTSGKLAYTGWAAVGAVVVALVYPFALAGVVARYNAYRLDDLAGALGVVGTVLLVALLWGALSAAAWVRFTFTGFLAVVAAAGVATLSTALALGFARVGGRVTTVVLAYPLATTAVFLPPVVAAFYSPALGELVFTESESLAIWFLDNVFAVGGINEYLRTEYDLTGVAYVLLWLGVSVPVGWALGILVTLANLVRPTE</sequence>
<proteinExistence type="predicted"/>
<feature type="transmembrane region" description="Helical" evidence="1">
    <location>
        <begin position="49"/>
        <end position="71"/>
    </location>
</feature>
<accession>A0A1G9V2E6</accession>
<keyword evidence="1" id="KW-0472">Membrane</keyword>
<evidence type="ECO:0000313" key="2">
    <source>
        <dbReference type="EMBL" id="SDM66451.1"/>
    </source>
</evidence>
<keyword evidence="1" id="KW-0812">Transmembrane</keyword>
<dbReference type="STRING" id="996166.SAMN05192554_105159"/>
<evidence type="ECO:0000313" key="3">
    <source>
        <dbReference type="Proteomes" id="UP000199370"/>
    </source>
</evidence>